<sequence>MAPYDIRSMALETLPFVLVETDDRDQASFMTLEFQKNDMATDYRHHMPQQQQQQPASNPQLHHDHDHDDVQDDSLAAAQQPQSQEQPAQDPGAPSHPVDEMQAAFSESLIEATHNPELNKPTLREFDPKIRRQRLIEQPKSEALPYTRWRYRPGQKQHELWKLMAQISFGVYLLLNGRSNSIDQVISILQGHIDDIDEFLEVSLEDLSEAARDLNSRIQHLCLPMENRQVFEKLLEDRNFRAELMSGSETIEHVIARTTLFLDQCDDDIFHGFNATRAFSNYLGSEADASWREERPGVLGVFEAMVNNTEGWQKTFITLEEKAKELNELIVSLTQMVADMQRIAAEVSRRTWISIEPFTGPLQGQAAAHMSHISQASYTSPPSSFSKDSQSVRSHGSTQPSVSRPTPSTSSISQHPGDGALTPPPDARFNTQLGLDDQLSADNESEPERETTTASPDNEAFLLQPSVYTPKVNERESPISPPESHASPPPPPQEPEMLLLSDKRYSKNHPPSSSSISASMSEANMSRTSLRQRISLKGHAPNNIHIPPPQRQTSAPVNPYQRQQLQQMQQQQRISDSAFSASMEHQYYNQPTSSIHSDMSPGLTPPQLLIPSPQSEVQQSYHPVLASPHSPLQQRPHTSHNTPRFIPNTPQEPMPPFPASQRNVPSRVGGGSTLSVGTAMTYDTTNSDGTHRQVKKKKSKFGWLKKAFQLDEEEKAAFEARRQMNARNLYYEDRSGQFLDGRRIR</sequence>
<evidence type="ECO:0000313" key="4">
    <source>
        <dbReference type="Proteomes" id="UP001610728"/>
    </source>
</evidence>
<organism evidence="3 4">
    <name type="scientific">Ceratocystis lukuohia</name>
    <dbReference type="NCBI Taxonomy" id="2019550"/>
    <lineage>
        <taxon>Eukaryota</taxon>
        <taxon>Fungi</taxon>
        <taxon>Dikarya</taxon>
        <taxon>Ascomycota</taxon>
        <taxon>Pezizomycotina</taxon>
        <taxon>Sordariomycetes</taxon>
        <taxon>Hypocreomycetidae</taxon>
        <taxon>Microascales</taxon>
        <taxon>Ceratocystidaceae</taxon>
        <taxon>Ceratocystis</taxon>
    </lineage>
</organism>
<feature type="compositionally biased region" description="Low complexity" evidence="2">
    <location>
        <begin position="374"/>
        <end position="413"/>
    </location>
</feature>
<feature type="compositionally biased region" description="Low complexity" evidence="2">
    <location>
        <begin position="561"/>
        <end position="573"/>
    </location>
</feature>
<gene>
    <name evidence="3" type="ORF">HOO65_010854</name>
</gene>
<feature type="compositionally biased region" description="Polar residues" evidence="2">
    <location>
        <begin position="612"/>
        <end position="621"/>
    </location>
</feature>
<evidence type="ECO:0000256" key="1">
    <source>
        <dbReference type="SAM" id="Coils"/>
    </source>
</evidence>
<name>A0ABR4MT96_9PEZI</name>
<feature type="region of interest" description="Disordered" evidence="2">
    <location>
        <begin position="366"/>
        <end position="577"/>
    </location>
</feature>
<keyword evidence="1" id="KW-0175">Coiled coil</keyword>
<evidence type="ECO:0000313" key="3">
    <source>
        <dbReference type="EMBL" id="KAL2891496.1"/>
    </source>
</evidence>
<comment type="caution">
    <text evidence="3">The sequence shown here is derived from an EMBL/GenBank/DDBJ whole genome shotgun (WGS) entry which is preliminary data.</text>
</comment>
<keyword evidence="4" id="KW-1185">Reference proteome</keyword>
<dbReference type="RefSeq" id="XP_070862676.1">
    <property type="nucleotide sequence ID" value="XM_071005513.1"/>
</dbReference>
<dbReference type="EMBL" id="JABSNW010000001">
    <property type="protein sequence ID" value="KAL2891496.1"/>
    <property type="molecule type" value="Genomic_DNA"/>
</dbReference>
<accession>A0ABR4MT96</accession>
<reference evidence="3 4" key="1">
    <citation type="submission" date="2020-05" db="EMBL/GenBank/DDBJ databases">
        <title>Ceratocystis lukuohia genome.</title>
        <authorList>
            <person name="Harrington T.C."/>
            <person name="Kim K."/>
            <person name="Mayers C.G."/>
        </authorList>
    </citation>
    <scope>NUCLEOTIDE SEQUENCE [LARGE SCALE GENOMIC DNA]</scope>
    <source>
        <strain evidence="3 4">C4212</strain>
    </source>
</reference>
<feature type="coiled-coil region" evidence="1">
    <location>
        <begin position="316"/>
        <end position="343"/>
    </location>
</feature>
<feature type="compositionally biased region" description="Low complexity" evidence="2">
    <location>
        <begin position="73"/>
        <end position="91"/>
    </location>
</feature>
<dbReference type="GeneID" id="98115100"/>
<feature type="region of interest" description="Disordered" evidence="2">
    <location>
        <begin position="113"/>
        <end position="136"/>
    </location>
</feature>
<protein>
    <submittedName>
        <fullName evidence="3">Uncharacterized protein</fullName>
    </submittedName>
</protein>
<evidence type="ECO:0000256" key="2">
    <source>
        <dbReference type="SAM" id="MobiDB-lite"/>
    </source>
</evidence>
<feature type="compositionally biased region" description="Low complexity" evidence="2">
    <location>
        <begin position="508"/>
        <end position="526"/>
    </location>
</feature>
<feature type="compositionally biased region" description="Basic and acidic residues" evidence="2">
    <location>
        <begin position="122"/>
        <end position="136"/>
    </location>
</feature>
<proteinExistence type="predicted"/>
<feature type="region of interest" description="Disordered" evidence="2">
    <location>
        <begin position="45"/>
        <end position="98"/>
    </location>
</feature>
<feature type="compositionally biased region" description="Polar residues" evidence="2">
    <location>
        <begin position="630"/>
        <end position="642"/>
    </location>
</feature>
<feature type="region of interest" description="Disordered" evidence="2">
    <location>
        <begin position="591"/>
        <end position="669"/>
    </location>
</feature>
<dbReference type="Proteomes" id="UP001610728">
    <property type="component" value="Unassembled WGS sequence"/>
</dbReference>